<proteinExistence type="predicted"/>
<sequence length="184" mass="20799">MGMGGSEKLCYGIVDDMRPPLNIEKENITDAGDQDKNRDFKQNSRARTLGCLVYVGRSPTICSFRWVSASLSQQACSENLFSNMRRFRVIKKKWRTPRKAVLIHFLETLFHVIQDRSVPQRKPPSTAGKTSLILSSSMVELELFLGTTPDLFSRNHGIRALGPPLERLSAWGRDKRSPAEAVYT</sequence>
<reference evidence="1" key="1">
    <citation type="submission" date="2020-11" db="EMBL/GenBank/DDBJ databases">
        <authorList>
            <consortium name="DOE Joint Genome Institute"/>
            <person name="Ahrendt S."/>
            <person name="Riley R."/>
            <person name="Andreopoulos W."/>
            <person name="Labutti K."/>
            <person name="Pangilinan J."/>
            <person name="Ruiz-Duenas F.J."/>
            <person name="Barrasa J.M."/>
            <person name="Sanchez-Garcia M."/>
            <person name="Camarero S."/>
            <person name="Miyauchi S."/>
            <person name="Serrano A."/>
            <person name="Linde D."/>
            <person name="Babiker R."/>
            <person name="Drula E."/>
            <person name="Ayuso-Fernandez I."/>
            <person name="Pacheco R."/>
            <person name="Padilla G."/>
            <person name="Ferreira P."/>
            <person name="Barriuso J."/>
            <person name="Kellner H."/>
            <person name="Castanera R."/>
            <person name="Alfaro M."/>
            <person name="Ramirez L."/>
            <person name="Pisabarro A.G."/>
            <person name="Kuo A."/>
            <person name="Tritt A."/>
            <person name="Lipzen A."/>
            <person name="He G."/>
            <person name="Yan M."/>
            <person name="Ng V."/>
            <person name="Cullen D."/>
            <person name="Martin F."/>
            <person name="Rosso M.-N."/>
            <person name="Henrissat B."/>
            <person name="Hibbett D."/>
            <person name="Martinez A.T."/>
            <person name="Grigoriev I.V."/>
        </authorList>
    </citation>
    <scope>NUCLEOTIDE SEQUENCE</scope>
    <source>
        <strain evidence="1">CBS 247.69</strain>
    </source>
</reference>
<protein>
    <submittedName>
        <fullName evidence="1">Uncharacterized protein</fullName>
    </submittedName>
</protein>
<dbReference type="Proteomes" id="UP000807353">
    <property type="component" value="Unassembled WGS sequence"/>
</dbReference>
<gene>
    <name evidence="1" type="ORF">BDZ94DRAFT_1270787</name>
</gene>
<evidence type="ECO:0000313" key="2">
    <source>
        <dbReference type="Proteomes" id="UP000807353"/>
    </source>
</evidence>
<evidence type="ECO:0000313" key="1">
    <source>
        <dbReference type="EMBL" id="KAF9458380.1"/>
    </source>
</evidence>
<dbReference type="EMBL" id="MU150342">
    <property type="protein sequence ID" value="KAF9458380.1"/>
    <property type="molecule type" value="Genomic_DNA"/>
</dbReference>
<accession>A0A9P6CDQ0</accession>
<organism evidence="1 2">
    <name type="scientific">Collybia nuda</name>
    <dbReference type="NCBI Taxonomy" id="64659"/>
    <lineage>
        <taxon>Eukaryota</taxon>
        <taxon>Fungi</taxon>
        <taxon>Dikarya</taxon>
        <taxon>Basidiomycota</taxon>
        <taxon>Agaricomycotina</taxon>
        <taxon>Agaricomycetes</taxon>
        <taxon>Agaricomycetidae</taxon>
        <taxon>Agaricales</taxon>
        <taxon>Tricholomatineae</taxon>
        <taxon>Clitocybaceae</taxon>
        <taxon>Collybia</taxon>
    </lineage>
</organism>
<name>A0A9P6CDQ0_9AGAR</name>
<keyword evidence="2" id="KW-1185">Reference proteome</keyword>
<dbReference type="AlphaFoldDB" id="A0A9P6CDQ0"/>
<comment type="caution">
    <text evidence="1">The sequence shown here is derived from an EMBL/GenBank/DDBJ whole genome shotgun (WGS) entry which is preliminary data.</text>
</comment>